<evidence type="ECO:0000256" key="3">
    <source>
        <dbReference type="ARBA" id="ARBA00022840"/>
    </source>
</evidence>
<organism evidence="10 11">
    <name type="scientific">Neocallimastix californiae</name>
    <dbReference type="NCBI Taxonomy" id="1754190"/>
    <lineage>
        <taxon>Eukaryota</taxon>
        <taxon>Fungi</taxon>
        <taxon>Fungi incertae sedis</taxon>
        <taxon>Chytridiomycota</taxon>
        <taxon>Chytridiomycota incertae sedis</taxon>
        <taxon>Neocallimastigomycetes</taxon>
        <taxon>Neocallimastigales</taxon>
        <taxon>Neocallimastigaceae</taxon>
        <taxon>Neocallimastix</taxon>
    </lineage>
</organism>
<dbReference type="GO" id="GO:0008017">
    <property type="term" value="F:microtubule binding"/>
    <property type="evidence" value="ECO:0007669"/>
    <property type="project" value="InterPro"/>
</dbReference>
<keyword evidence="11" id="KW-1185">Reference proteome</keyword>
<comment type="similarity">
    <text evidence="6">Belongs to the TRAFAC class myosin-kinesin ATPase superfamily. Kinesin family. KIN-12 subfamily.</text>
</comment>
<evidence type="ECO:0000256" key="5">
    <source>
        <dbReference type="ARBA" id="ARBA00023175"/>
    </source>
</evidence>
<dbReference type="PANTHER" id="PTHR37739">
    <property type="entry name" value="KINESIN-LIKE PROTEIN KIN-12D"/>
    <property type="match status" value="1"/>
</dbReference>
<dbReference type="InterPro" id="IPR001752">
    <property type="entry name" value="Kinesin_motor_dom"/>
</dbReference>
<dbReference type="PANTHER" id="PTHR37739:SF8">
    <property type="entry name" value="KINESIN-LIKE PROTEIN KIN-12D"/>
    <property type="match status" value="1"/>
</dbReference>
<evidence type="ECO:0000256" key="1">
    <source>
        <dbReference type="ARBA" id="ARBA00022701"/>
    </source>
</evidence>
<evidence type="ECO:0000256" key="6">
    <source>
        <dbReference type="ARBA" id="ARBA00034488"/>
    </source>
</evidence>
<dbReference type="GO" id="GO:0005874">
    <property type="term" value="C:microtubule"/>
    <property type="evidence" value="ECO:0007669"/>
    <property type="project" value="UniProtKB-KW"/>
</dbReference>
<evidence type="ECO:0000256" key="4">
    <source>
        <dbReference type="ARBA" id="ARBA00023054"/>
    </source>
</evidence>
<dbReference type="AlphaFoldDB" id="A0A1Y2EGH3"/>
<dbReference type="GO" id="GO:0003777">
    <property type="term" value="F:microtubule motor activity"/>
    <property type="evidence" value="ECO:0007669"/>
    <property type="project" value="InterPro"/>
</dbReference>
<evidence type="ECO:0000313" key="10">
    <source>
        <dbReference type="EMBL" id="ORY70672.1"/>
    </source>
</evidence>
<dbReference type="SUPFAM" id="SSF52540">
    <property type="entry name" value="P-loop containing nucleoside triphosphate hydrolases"/>
    <property type="match status" value="1"/>
</dbReference>
<accession>A0A1Y2EGH3</accession>
<dbReference type="PROSITE" id="PS00411">
    <property type="entry name" value="KINESIN_MOTOR_1"/>
    <property type="match status" value="1"/>
</dbReference>
<evidence type="ECO:0000313" key="11">
    <source>
        <dbReference type="Proteomes" id="UP000193920"/>
    </source>
</evidence>
<dbReference type="Gene3D" id="3.40.850.10">
    <property type="entry name" value="Kinesin motor domain"/>
    <property type="match status" value="1"/>
</dbReference>
<name>A0A1Y2EGH3_9FUNG</name>
<keyword evidence="4" id="KW-0175">Coiled coil</keyword>
<dbReference type="Proteomes" id="UP000193920">
    <property type="component" value="Unassembled WGS sequence"/>
</dbReference>
<feature type="binding site" evidence="7">
    <location>
        <begin position="26"/>
        <end position="33"/>
    </location>
    <ligand>
        <name>ATP</name>
        <dbReference type="ChEBI" id="CHEBI:30616"/>
    </ligand>
</feature>
<reference evidence="10 11" key="1">
    <citation type="submission" date="2016-08" db="EMBL/GenBank/DDBJ databases">
        <title>A Parts List for Fungal Cellulosomes Revealed by Comparative Genomics.</title>
        <authorList>
            <consortium name="DOE Joint Genome Institute"/>
            <person name="Haitjema C.H."/>
            <person name="Gilmore S.P."/>
            <person name="Henske J.K."/>
            <person name="Solomon K.V."/>
            <person name="De Groot R."/>
            <person name="Kuo A."/>
            <person name="Mondo S.J."/>
            <person name="Salamov A.A."/>
            <person name="Labutti K."/>
            <person name="Zhao Z."/>
            <person name="Chiniquy J."/>
            <person name="Barry K."/>
            <person name="Brewer H.M."/>
            <person name="Purvine S.O."/>
            <person name="Wright A.T."/>
            <person name="Boxma B."/>
            <person name="Van Alen T."/>
            <person name="Hackstein J.H."/>
            <person name="Baker S.E."/>
            <person name="Grigoriev I.V."/>
            <person name="O'Malley M.A."/>
        </authorList>
    </citation>
    <scope>NUCLEOTIDE SEQUENCE [LARGE SCALE GENOMIC DNA]</scope>
    <source>
        <strain evidence="10 11">G1</strain>
    </source>
</reference>
<comment type="caution">
    <text evidence="10">The sequence shown here is derived from an EMBL/GenBank/DDBJ whole genome shotgun (WGS) entry which is preliminary data.</text>
</comment>
<evidence type="ECO:0000256" key="8">
    <source>
        <dbReference type="RuleBase" id="RU000394"/>
    </source>
</evidence>
<dbReference type="EMBL" id="MCOG01000042">
    <property type="protein sequence ID" value="ORY70672.1"/>
    <property type="molecule type" value="Genomic_DNA"/>
</dbReference>
<proteinExistence type="inferred from homology"/>
<feature type="domain" description="Kinesin motor" evidence="9">
    <location>
        <begin position="1"/>
        <end position="291"/>
    </location>
</feature>
<keyword evidence="1 8" id="KW-0493">Microtubule</keyword>
<evidence type="ECO:0000256" key="7">
    <source>
        <dbReference type="PROSITE-ProRule" id="PRU00283"/>
    </source>
</evidence>
<dbReference type="GO" id="GO:0005524">
    <property type="term" value="F:ATP binding"/>
    <property type="evidence" value="ECO:0007669"/>
    <property type="project" value="UniProtKB-UniRule"/>
</dbReference>
<dbReference type="PROSITE" id="PS50067">
    <property type="entry name" value="KINESIN_MOTOR_2"/>
    <property type="match status" value="1"/>
</dbReference>
<keyword evidence="3 7" id="KW-0067">ATP-binding</keyword>
<dbReference type="InterPro" id="IPR044986">
    <property type="entry name" value="KIF15/KIN-12"/>
</dbReference>
<gene>
    <name evidence="10" type="ORF">LY90DRAFT_404801</name>
</gene>
<evidence type="ECO:0000259" key="9">
    <source>
        <dbReference type="PROSITE" id="PS50067"/>
    </source>
</evidence>
<dbReference type="STRING" id="1754190.A0A1Y2EGH3"/>
<dbReference type="InterPro" id="IPR027417">
    <property type="entry name" value="P-loop_NTPase"/>
</dbReference>
<dbReference type="SMART" id="SM00129">
    <property type="entry name" value="KISc"/>
    <property type="match status" value="1"/>
</dbReference>
<sequence>MVFQTVGIPIATSVLEGYNGTIFAYGQTGTGKTYTMQGPFFSVDEYRIHNDFQNKKYLGLIPRIISYIFAQINQEKEKFQEKPPIEYLCQASYCEIYNEQIFDLLTDSTDSLNIHEDIKRGVFIDRLTTRNINTAEEAYKILEIGAWKRSTASTRMNTQSSRSHSVFTLTLQSKFEKDGITQIQESKLNLVDLAGSERQKLTGTTGPRLLEARNINKSLSALGQVIQSLVDISNNKKKVHVGYRNSKLTFLLKDSLGGNSKTFLIANISPSAFSLAETLSTLRFAQCAKQVTNRAIVNQVI</sequence>
<dbReference type="InterPro" id="IPR019821">
    <property type="entry name" value="Kinesin_motor_CS"/>
</dbReference>
<keyword evidence="2 7" id="KW-0547">Nucleotide-binding</keyword>
<keyword evidence="5 7" id="KW-0505">Motor protein</keyword>
<dbReference type="InterPro" id="IPR036961">
    <property type="entry name" value="Kinesin_motor_dom_sf"/>
</dbReference>
<evidence type="ECO:0000256" key="2">
    <source>
        <dbReference type="ARBA" id="ARBA00022741"/>
    </source>
</evidence>
<protein>
    <recommendedName>
        <fullName evidence="8">Kinesin-like protein</fullName>
    </recommendedName>
</protein>
<dbReference type="OrthoDB" id="3176171at2759"/>
<dbReference type="PRINTS" id="PR00380">
    <property type="entry name" value="KINESINHEAVY"/>
</dbReference>
<dbReference type="GO" id="GO:0007018">
    <property type="term" value="P:microtubule-based movement"/>
    <property type="evidence" value="ECO:0007669"/>
    <property type="project" value="InterPro"/>
</dbReference>
<dbReference type="Pfam" id="PF00225">
    <property type="entry name" value="Kinesin"/>
    <property type="match status" value="1"/>
</dbReference>